<dbReference type="GO" id="GO:0061817">
    <property type="term" value="P:endoplasmic reticulum-plasma membrane tethering"/>
    <property type="evidence" value="ECO:0007669"/>
    <property type="project" value="TreeGrafter"/>
</dbReference>
<dbReference type="InterPro" id="IPR000535">
    <property type="entry name" value="MSP_dom"/>
</dbReference>
<evidence type="ECO:0000256" key="5">
    <source>
        <dbReference type="ARBA" id="ARBA00023136"/>
    </source>
</evidence>
<comment type="subcellular location">
    <subcellularLocation>
        <location evidence="1">Membrane</location>
        <topology evidence="1">Single-pass type IV membrane protein</topology>
    </subcellularLocation>
</comment>
<keyword evidence="3 8" id="KW-0812">Transmembrane</keyword>
<comment type="function">
    <text evidence="6">Central component in molecular interactions underlying sperm crawling. Forms an extensive filament system that extends from sperm villipoda, along the leading edge of the pseudopod.</text>
</comment>
<dbReference type="Proteomes" id="UP000887577">
    <property type="component" value="Unplaced"/>
</dbReference>
<evidence type="ECO:0000256" key="4">
    <source>
        <dbReference type="ARBA" id="ARBA00022989"/>
    </source>
</evidence>
<keyword evidence="10" id="KW-1185">Reference proteome</keyword>
<feature type="domain" description="MSP" evidence="9">
    <location>
        <begin position="7"/>
        <end position="134"/>
    </location>
</feature>
<dbReference type="InterPro" id="IPR016763">
    <property type="entry name" value="VAP"/>
</dbReference>
<keyword evidence="6" id="KW-0206">Cytoskeleton</keyword>
<dbReference type="PROSITE" id="PS50202">
    <property type="entry name" value="MSP"/>
    <property type="match status" value="1"/>
</dbReference>
<feature type="region of interest" description="Disordered" evidence="7">
    <location>
        <begin position="150"/>
        <end position="202"/>
    </location>
</feature>
<sequence>MEKHPQVLRLDPSTELTFNGNNGFGKAPFAEVVNTKLRLDNPSDTIVYFKVKTTAPKHYCVRPNSGVIKPGSSAEISVLLQPVDDPSVLEREGAKHKFMIQSAYATNDVTPVDEFWKSITSADVMDSKLRVVFSSAGDGYATPAAHAATTTIPPMQQPSHPRSQTTKPFTSAYDNTPVGVEKTETNEVRRRHDAEKQKLDTDNRKLQDQLSLLRQQLQSTAIASEGGLPTVHVALLAIAMFLIGVILGKMI</sequence>
<proteinExistence type="inferred from homology"/>
<dbReference type="PANTHER" id="PTHR10809:SF6">
    <property type="entry name" value="AT11025P-RELATED"/>
    <property type="match status" value="1"/>
</dbReference>
<evidence type="ECO:0000256" key="1">
    <source>
        <dbReference type="ARBA" id="ARBA00004211"/>
    </source>
</evidence>
<evidence type="ECO:0000256" key="7">
    <source>
        <dbReference type="SAM" id="MobiDB-lite"/>
    </source>
</evidence>
<dbReference type="GO" id="GO:0005789">
    <property type="term" value="C:endoplasmic reticulum membrane"/>
    <property type="evidence" value="ECO:0007669"/>
    <property type="project" value="InterPro"/>
</dbReference>
<accession>A0A914XWU5</accession>
<feature type="transmembrane region" description="Helical" evidence="8">
    <location>
        <begin position="226"/>
        <end position="247"/>
    </location>
</feature>
<dbReference type="Pfam" id="PF00635">
    <property type="entry name" value="Motile_Sperm"/>
    <property type="match status" value="1"/>
</dbReference>
<keyword evidence="6" id="KW-0963">Cytoplasm</keyword>
<dbReference type="WBParaSite" id="PSU_v2.g11685.t1">
    <property type="protein sequence ID" value="PSU_v2.g11685.t1"/>
    <property type="gene ID" value="PSU_v2.g11685"/>
</dbReference>
<comment type="similarity">
    <text evidence="2">Belongs to the VAMP-associated protein (VAP) (TC 9.B.17) family.</text>
</comment>
<evidence type="ECO:0000313" key="11">
    <source>
        <dbReference type="WBParaSite" id="PSU_v2.g11685.t1"/>
    </source>
</evidence>
<feature type="compositionally biased region" description="Basic and acidic residues" evidence="7">
    <location>
        <begin position="181"/>
        <end position="202"/>
    </location>
</feature>
<keyword evidence="4 8" id="KW-1133">Transmembrane helix</keyword>
<dbReference type="GO" id="GO:0005886">
    <property type="term" value="C:plasma membrane"/>
    <property type="evidence" value="ECO:0007669"/>
    <property type="project" value="TreeGrafter"/>
</dbReference>
<dbReference type="GO" id="GO:0033149">
    <property type="term" value="F:FFAT motif binding"/>
    <property type="evidence" value="ECO:0007669"/>
    <property type="project" value="TreeGrafter"/>
</dbReference>
<keyword evidence="5 8" id="KW-0472">Membrane</keyword>
<feature type="compositionally biased region" description="Polar residues" evidence="7">
    <location>
        <begin position="157"/>
        <end position="174"/>
    </location>
</feature>
<organism evidence="10 11">
    <name type="scientific">Panagrolaimus superbus</name>
    <dbReference type="NCBI Taxonomy" id="310955"/>
    <lineage>
        <taxon>Eukaryota</taxon>
        <taxon>Metazoa</taxon>
        <taxon>Ecdysozoa</taxon>
        <taxon>Nematoda</taxon>
        <taxon>Chromadorea</taxon>
        <taxon>Rhabditida</taxon>
        <taxon>Tylenchina</taxon>
        <taxon>Panagrolaimomorpha</taxon>
        <taxon>Panagrolaimoidea</taxon>
        <taxon>Panagrolaimidae</taxon>
        <taxon>Panagrolaimus</taxon>
    </lineage>
</organism>
<dbReference type="InterPro" id="IPR008962">
    <property type="entry name" value="PapD-like_sf"/>
</dbReference>
<dbReference type="SUPFAM" id="SSF49354">
    <property type="entry name" value="PapD-like"/>
    <property type="match status" value="1"/>
</dbReference>
<dbReference type="PANTHER" id="PTHR10809">
    <property type="entry name" value="VESICLE-ASSOCIATED MEMBRANE PROTEIN-ASSOCIATED PROTEIN"/>
    <property type="match status" value="1"/>
</dbReference>
<evidence type="ECO:0000313" key="10">
    <source>
        <dbReference type="Proteomes" id="UP000887577"/>
    </source>
</evidence>
<evidence type="ECO:0000256" key="2">
    <source>
        <dbReference type="ARBA" id="ARBA00008932"/>
    </source>
</evidence>
<dbReference type="AlphaFoldDB" id="A0A914XWU5"/>
<evidence type="ECO:0000256" key="3">
    <source>
        <dbReference type="ARBA" id="ARBA00022692"/>
    </source>
</evidence>
<dbReference type="Gene3D" id="2.60.40.10">
    <property type="entry name" value="Immunoglobulins"/>
    <property type="match status" value="1"/>
</dbReference>
<protein>
    <recommendedName>
        <fullName evidence="6">Major sperm protein</fullName>
    </recommendedName>
</protein>
<name>A0A914XWU5_9BILA</name>
<evidence type="ECO:0000256" key="6">
    <source>
        <dbReference type="RuleBase" id="RU003425"/>
    </source>
</evidence>
<dbReference type="InterPro" id="IPR013783">
    <property type="entry name" value="Ig-like_fold"/>
</dbReference>
<dbReference type="PIRSF" id="PIRSF019693">
    <property type="entry name" value="VAMP-associated"/>
    <property type="match status" value="1"/>
</dbReference>
<reference evidence="11" key="1">
    <citation type="submission" date="2022-11" db="UniProtKB">
        <authorList>
            <consortium name="WormBaseParasite"/>
        </authorList>
    </citation>
    <scope>IDENTIFICATION</scope>
</reference>
<dbReference type="GO" id="GO:0090158">
    <property type="term" value="P:endoplasmic reticulum membrane organization"/>
    <property type="evidence" value="ECO:0007669"/>
    <property type="project" value="TreeGrafter"/>
</dbReference>
<evidence type="ECO:0000259" key="9">
    <source>
        <dbReference type="PROSITE" id="PS50202"/>
    </source>
</evidence>
<evidence type="ECO:0000256" key="8">
    <source>
        <dbReference type="SAM" id="Phobius"/>
    </source>
</evidence>